<dbReference type="Gene3D" id="1.10.3550.10">
    <property type="entry name" value="eoxyguanosinetriphosphate triphosphohydrolase domain-like"/>
    <property type="match status" value="1"/>
</dbReference>
<dbReference type="InterPro" id="IPR027432">
    <property type="entry name" value="dGTP_triphosphohydrolase_C"/>
</dbReference>
<feature type="non-terminal residue" evidence="3">
    <location>
        <position position="1"/>
    </location>
</feature>
<protein>
    <recommendedName>
        <fullName evidence="2">Phosphohydrolase-associated domain-containing protein</fullName>
    </recommendedName>
</protein>
<dbReference type="Proteomes" id="UP000003303">
    <property type="component" value="Unassembled WGS sequence"/>
</dbReference>
<sequence>AAYRANSAVAQSEIYTARAVIDVELAGHRIFSELIDKVMHSLLHPDDAYSRTLLSLVSSQYNLHEASIYGKLQCTLDYISGMTDPYALDLYRRITGMSLPAI</sequence>
<dbReference type="eggNOG" id="COG0232">
    <property type="taxonomic scope" value="Bacteria"/>
</dbReference>
<comment type="caution">
    <text evidence="3">The sequence shown here is derived from an EMBL/GenBank/DDBJ whole genome shotgun (WGS) entry which is preliminary data.</text>
</comment>
<evidence type="ECO:0000313" key="3">
    <source>
        <dbReference type="EMBL" id="EEK17183.1"/>
    </source>
</evidence>
<dbReference type="EMBL" id="ACLR01000114">
    <property type="protein sequence ID" value="EEK17183.1"/>
    <property type="molecule type" value="Genomic_DNA"/>
</dbReference>
<dbReference type="InterPro" id="IPR026875">
    <property type="entry name" value="PHydrolase_assoc_dom"/>
</dbReference>
<organism evidence="3 4">
    <name type="scientific">Porphyromonas uenonis 60-3</name>
    <dbReference type="NCBI Taxonomy" id="596327"/>
    <lineage>
        <taxon>Bacteria</taxon>
        <taxon>Pseudomonadati</taxon>
        <taxon>Bacteroidota</taxon>
        <taxon>Bacteroidia</taxon>
        <taxon>Bacteroidales</taxon>
        <taxon>Porphyromonadaceae</taxon>
        <taxon>Porphyromonas</taxon>
    </lineage>
</organism>
<accession>C2MAR9</accession>
<proteinExistence type="predicted"/>
<evidence type="ECO:0000259" key="2">
    <source>
        <dbReference type="Pfam" id="PF13286"/>
    </source>
</evidence>
<feature type="domain" description="Phosphohydrolase-associated" evidence="2">
    <location>
        <begin position="11"/>
        <end position="93"/>
    </location>
</feature>
<dbReference type="GO" id="GO:0016787">
    <property type="term" value="F:hydrolase activity"/>
    <property type="evidence" value="ECO:0007669"/>
    <property type="project" value="UniProtKB-KW"/>
</dbReference>
<dbReference type="Pfam" id="PF13286">
    <property type="entry name" value="HD_assoc"/>
    <property type="match status" value="1"/>
</dbReference>
<gene>
    <name evidence="3" type="ORF">PORUE0001_1832</name>
</gene>
<keyword evidence="1" id="KW-0378">Hydrolase</keyword>
<reference evidence="3 4" key="1">
    <citation type="submission" date="2009-04" db="EMBL/GenBank/DDBJ databases">
        <authorList>
            <person name="Sebastian Y."/>
            <person name="Madupu R."/>
            <person name="Durkin A.S."/>
            <person name="Torralba M."/>
            <person name="Methe B."/>
            <person name="Sutton G.G."/>
            <person name="Strausberg R.L."/>
            <person name="Nelson K.E."/>
        </authorList>
    </citation>
    <scope>NUCLEOTIDE SEQUENCE [LARGE SCALE GENOMIC DNA]</scope>
    <source>
        <strain evidence="3 4">60-3</strain>
    </source>
</reference>
<evidence type="ECO:0000256" key="1">
    <source>
        <dbReference type="ARBA" id="ARBA00022801"/>
    </source>
</evidence>
<dbReference type="AlphaFoldDB" id="C2MAR9"/>
<keyword evidence="4" id="KW-1185">Reference proteome</keyword>
<name>C2MAR9_9PORP</name>
<evidence type="ECO:0000313" key="4">
    <source>
        <dbReference type="Proteomes" id="UP000003303"/>
    </source>
</evidence>